<dbReference type="AlphaFoldDB" id="A0A7J8FKV4"/>
<name>A0A7J8FKV4_ROUAE</name>
<keyword evidence="2" id="KW-1185">Reference proteome</keyword>
<organism evidence="1 2">
    <name type="scientific">Rousettus aegyptiacus</name>
    <name type="common">Egyptian fruit bat</name>
    <name type="synonym">Pteropus aegyptiacus</name>
    <dbReference type="NCBI Taxonomy" id="9407"/>
    <lineage>
        <taxon>Eukaryota</taxon>
        <taxon>Metazoa</taxon>
        <taxon>Chordata</taxon>
        <taxon>Craniata</taxon>
        <taxon>Vertebrata</taxon>
        <taxon>Euteleostomi</taxon>
        <taxon>Mammalia</taxon>
        <taxon>Eutheria</taxon>
        <taxon>Laurasiatheria</taxon>
        <taxon>Chiroptera</taxon>
        <taxon>Yinpterochiroptera</taxon>
        <taxon>Pteropodoidea</taxon>
        <taxon>Pteropodidae</taxon>
        <taxon>Rousettinae</taxon>
        <taxon>Rousettus</taxon>
    </lineage>
</organism>
<dbReference type="GO" id="GO:0016853">
    <property type="term" value="F:isomerase activity"/>
    <property type="evidence" value="ECO:0007669"/>
    <property type="project" value="UniProtKB-KW"/>
</dbReference>
<comment type="caution">
    <text evidence="1">The sequence shown here is derived from an EMBL/GenBank/DDBJ whole genome shotgun (WGS) entry which is preliminary data.</text>
</comment>
<evidence type="ECO:0000313" key="2">
    <source>
        <dbReference type="Proteomes" id="UP000593571"/>
    </source>
</evidence>
<accession>A0A7J8FKV4</accession>
<protein>
    <submittedName>
        <fullName evidence="1">Protein disulfide isomerase family A member 6</fullName>
    </submittedName>
</protein>
<dbReference type="Proteomes" id="UP000593571">
    <property type="component" value="Unassembled WGS sequence"/>
</dbReference>
<proteinExistence type="predicted"/>
<sequence length="69" mass="7725">MTGGGQGLTSSPGPSICFLTTRPLLSCMRSSTRTSPRRRARSTSSAWWPCCRTFLIPELQAEIPIWMFF</sequence>
<dbReference type="EMBL" id="JACASE010000007">
    <property type="protein sequence ID" value="KAF6448338.1"/>
    <property type="molecule type" value="Genomic_DNA"/>
</dbReference>
<keyword evidence="1" id="KW-0413">Isomerase</keyword>
<evidence type="ECO:0000313" key="1">
    <source>
        <dbReference type="EMBL" id="KAF6448338.1"/>
    </source>
</evidence>
<gene>
    <name evidence="1" type="ORF">HJG63_015087</name>
</gene>
<reference evidence="1 2" key="1">
    <citation type="journal article" date="2020" name="Nature">
        <title>Six reference-quality genomes reveal evolution of bat adaptations.</title>
        <authorList>
            <person name="Jebb D."/>
            <person name="Huang Z."/>
            <person name="Pippel M."/>
            <person name="Hughes G.M."/>
            <person name="Lavrichenko K."/>
            <person name="Devanna P."/>
            <person name="Winkler S."/>
            <person name="Jermiin L.S."/>
            <person name="Skirmuntt E.C."/>
            <person name="Katzourakis A."/>
            <person name="Burkitt-Gray L."/>
            <person name="Ray D.A."/>
            <person name="Sullivan K.A.M."/>
            <person name="Roscito J.G."/>
            <person name="Kirilenko B.M."/>
            <person name="Davalos L.M."/>
            <person name="Corthals A.P."/>
            <person name="Power M.L."/>
            <person name="Jones G."/>
            <person name="Ransome R.D."/>
            <person name="Dechmann D.K.N."/>
            <person name="Locatelli A.G."/>
            <person name="Puechmaille S.J."/>
            <person name="Fedrigo O."/>
            <person name="Jarvis E.D."/>
            <person name="Hiller M."/>
            <person name="Vernes S.C."/>
            <person name="Myers E.W."/>
            <person name="Teeling E.C."/>
        </authorList>
    </citation>
    <scope>NUCLEOTIDE SEQUENCE [LARGE SCALE GENOMIC DNA]</scope>
    <source>
        <strain evidence="1">MRouAeg1</strain>
        <tissue evidence="1">Muscle</tissue>
    </source>
</reference>